<dbReference type="InterPro" id="IPR028108">
    <property type="entry name" value="DUF4505"/>
</dbReference>
<dbReference type="PROSITE" id="PS50172">
    <property type="entry name" value="BRCT"/>
    <property type="match status" value="6"/>
</dbReference>
<sequence length="1710" mass="191868">MRRSIRVLSEGLRYVQGATVEGKREYFYYISHEGRLFLDDTKHKNFTSSYKDVAFLNFFYRMLKGNETGRWDEFPFMSRCGIERNFLRCDDCPLVFTRLRMEGNEGKLRIGESGLEVPFEPSSLLLGSNGRLYHPSRLNIALLTSKLADELFPHCRFDENARAIEINWRGKNMNAPKKRRSSIGRPTQIMDPDEDGDMNDDVPFLFVMEVPSSCDEELKNFHETLFGVMEKKNIQPKHISRSEVLSVQKSTADIYVLPQFEGPEFEHLMSKGCKVVGPFVVDRCMKANTRLPKWRHPIYALTMKGAVVCFSGLTKRKKAMLSDMVRHLGGQVSNDLHDKVTVLIAKNCDTNFPKYTESAKLKIPILREDWITDSWKEVVEQLSDTTVTNAETYDQYRVPLFKDMVITVSGLKLDERSNAGRMIEMGRGTFAPEMSKATCTHLITDKNSGDKFKRAREWGNIHIVTMKWLTKSIEMGYVQKETHYDPERVRASTPTKGAKPPDELDFSMVAPRPAGPGGLNNTTLSSGLNSSTNMTMRTPNECSVVRPSFIRHDSSRRILDSSTLEEPRIYDATMEIDINMMNGDEDFFEGLRIFLIGIGEIREPWWKKMLNWSGATRATRIDVATHIVVGGPLPDKTILNCGKPVLTTEWVVACMKSRRLMPHTDYIFTGAPAAPLNQSLISSVNGPLKKTPAKASQTMRTRAISQQVLAAPIPTPSSSTSLVHSNSLRRSTNAPPPSSSVGGRTVFKNITFKISEEMKVERDQMKVMIEGGGGSVVTSPSSPAHYLLCTLLDYGTATSSSHKAQDVVSVFWLYRCIDSCSLVSPSSHPLFRPLPACRGSIVFEGLVVYLTAFQDEQEMFAYMSLLKQYGAQTILQGEGIPRGVIPTHTIAGGVMKERMMSGQKALDPSWVIECIIHDKILLEDNFIFKSKAYASYEGRKDDLWEWDKCEERREESREGRSISRQKDQTLIVEERGGGDSEAILDMGAFDEPMEDEGEEPMEEHMNRTEPMDEDDSMVREITEEMEMNEREGRSRHNRSRTQVVPPSFSSAVSSRTPRVRSAATPGSVHHPRLQMLRNVATPSTPSSPSHGPIPTISSPTQFLHPTAIPKLIIPGVQEYLDEISSPCNSEADRSIDQLSTSGVGRMLDGMVVTTGRANNDMMETPIRGTSILEEGEMDLSIDRRPSNGVRRNILESTRLERGENGRGEGGGERRERREEQMETQYSSNPTDSRETNDTIDVDDDSPRDSTMVLPPELEKRRRELAEQMAAALASSKMKEEEERAAISSNSTTTSGEKGSERKEGGMGVVGGIGGGRSRRKRRNLNDMQETEVKRLPPIVTPPLENVSPLPTPTLPVIGWDAATLESRDDDVNADHSRILDSPIKVRRDPTMPSTSRSTVADRSIASTVASSRSTKPLVTPSKTLRARVPPPIDEKTQAIEKGGGGGDVVGEKSARKSKSTAAISRRGRGKENGELRRIFAFTSLEGKMRDQCMEAVRSLGGKVTNSEGFDPETTHVVTGKMIRNEKLLSGMAGGVFILKPSYVIESEKEKKWMREEEHEWSNNMGDVCEKDLRLVESISRWKRQVQNQRSTLLVEGIEGKVGAFVGWRVVFYALTRSRVEPMMRIVKAGGGEAVLREDVQREDIETLLPTHVLVDGTMTDPTWMWNLEELRFIHSLGARAFPIDFLFKFLTTDRIIESNHYHPEYRKILI</sequence>
<keyword evidence="4" id="KW-1185">Reference proteome</keyword>
<feature type="compositionally biased region" description="Polar residues" evidence="2">
    <location>
        <begin position="722"/>
        <end position="733"/>
    </location>
</feature>
<evidence type="ECO:0000256" key="2">
    <source>
        <dbReference type="SAM" id="MobiDB-lite"/>
    </source>
</evidence>
<dbReference type="Gene3D" id="3.40.50.10190">
    <property type="entry name" value="BRCT domain"/>
    <property type="match status" value="7"/>
</dbReference>
<feature type="region of interest" description="Disordered" evidence="2">
    <location>
        <begin position="175"/>
        <end position="194"/>
    </location>
</feature>
<dbReference type="InterPro" id="IPR059215">
    <property type="entry name" value="BRCT2_TopBP1-like"/>
</dbReference>
<reference evidence="3" key="2">
    <citation type="submission" date="2022-06" db="UniProtKB">
        <authorList>
            <consortium name="EnsemblMetazoa"/>
        </authorList>
    </citation>
    <scope>IDENTIFICATION</scope>
    <source>
        <strain evidence="3">PS312</strain>
    </source>
</reference>
<feature type="compositionally biased region" description="Basic and acidic residues" evidence="2">
    <location>
        <begin position="1002"/>
        <end position="1014"/>
    </location>
</feature>
<dbReference type="SUPFAM" id="SSF52113">
    <property type="entry name" value="BRCT domain"/>
    <property type="match status" value="6"/>
</dbReference>
<dbReference type="CDD" id="cd00027">
    <property type="entry name" value="BRCT"/>
    <property type="match status" value="1"/>
</dbReference>
<dbReference type="GO" id="GO:0033314">
    <property type="term" value="P:mitotic DNA replication checkpoint signaling"/>
    <property type="evidence" value="ECO:0000318"/>
    <property type="project" value="GO_Central"/>
</dbReference>
<feature type="region of interest" description="Disordered" evidence="2">
    <location>
        <begin position="1160"/>
        <end position="1330"/>
    </location>
</feature>
<organism evidence="3 4">
    <name type="scientific">Pristionchus pacificus</name>
    <name type="common">Parasitic nematode worm</name>
    <dbReference type="NCBI Taxonomy" id="54126"/>
    <lineage>
        <taxon>Eukaryota</taxon>
        <taxon>Metazoa</taxon>
        <taxon>Ecdysozoa</taxon>
        <taxon>Nematoda</taxon>
        <taxon>Chromadorea</taxon>
        <taxon>Rhabditida</taxon>
        <taxon>Rhabditina</taxon>
        <taxon>Diplogasteromorpha</taxon>
        <taxon>Diplogasteroidea</taxon>
        <taxon>Neodiplogasteridae</taxon>
        <taxon>Pristionchus</taxon>
    </lineage>
</organism>
<dbReference type="GO" id="GO:0007095">
    <property type="term" value="P:mitotic G2 DNA damage checkpoint signaling"/>
    <property type="evidence" value="ECO:0000318"/>
    <property type="project" value="GO_Central"/>
</dbReference>
<dbReference type="Pfam" id="PF16589">
    <property type="entry name" value="BRCT_2"/>
    <property type="match status" value="1"/>
</dbReference>
<dbReference type="FunFam" id="3.40.50.10190:FF:000018">
    <property type="entry name" value="DNA topoisomerase 2-binding protein 1"/>
    <property type="match status" value="1"/>
</dbReference>
<name>A0A2A6C4Z7_PRIPA</name>
<feature type="region of interest" description="Disordered" evidence="2">
    <location>
        <begin position="1026"/>
        <end position="1067"/>
    </location>
</feature>
<dbReference type="Proteomes" id="UP000005239">
    <property type="component" value="Unassembled WGS sequence"/>
</dbReference>
<dbReference type="GO" id="GO:0006270">
    <property type="term" value="P:DNA replication initiation"/>
    <property type="evidence" value="ECO:0000318"/>
    <property type="project" value="GO_Central"/>
</dbReference>
<dbReference type="InterPro" id="IPR049542">
    <property type="entry name" value="TopBP1-like_BRCT0"/>
</dbReference>
<protein>
    <submittedName>
        <fullName evidence="3">Mus-101 protein</fullName>
    </submittedName>
</protein>
<feature type="region of interest" description="Disordered" evidence="2">
    <location>
        <begin position="713"/>
        <end position="742"/>
    </location>
</feature>
<dbReference type="Pfam" id="PF14956">
    <property type="entry name" value="DUF4505"/>
    <property type="match status" value="1"/>
</dbReference>
<evidence type="ECO:0000256" key="1">
    <source>
        <dbReference type="ARBA" id="ARBA00022737"/>
    </source>
</evidence>
<feature type="region of interest" description="Disordered" evidence="2">
    <location>
        <begin position="994"/>
        <end position="1014"/>
    </location>
</feature>
<dbReference type="Pfam" id="PF21298">
    <property type="entry name" value="TopBP1_BRCT0"/>
    <property type="match status" value="1"/>
</dbReference>
<feature type="region of interest" description="Disordered" evidence="2">
    <location>
        <begin position="1435"/>
        <end position="1469"/>
    </location>
</feature>
<accession>A0A2A6C4Z7</accession>
<evidence type="ECO:0000313" key="3">
    <source>
        <dbReference type="EnsemblMetazoa" id="PPA09751.1"/>
    </source>
</evidence>
<dbReference type="CDD" id="cd17738">
    <property type="entry name" value="BRCT_TopBP1_rpt7"/>
    <property type="match status" value="1"/>
</dbReference>
<feature type="compositionally biased region" description="Basic and acidic residues" evidence="2">
    <location>
        <begin position="1197"/>
        <end position="1220"/>
    </location>
</feature>
<gene>
    <name evidence="3" type="primary">WBGene00099305</name>
</gene>
<dbReference type="PANTHER" id="PTHR13561:SF20">
    <property type="entry name" value="DNA TOPOISOMERASE 2-BINDING PROTEIN 1"/>
    <property type="match status" value="1"/>
</dbReference>
<reference evidence="4" key="1">
    <citation type="journal article" date="2008" name="Nat. Genet.">
        <title>The Pristionchus pacificus genome provides a unique perspective on nematode lifestyle and parasitism.</title>
        <authorList>
            <person name="Dieterich C."/>
            <person name="Clifton S.W."/>
            <person name="Schuster L.N."/>
            <person name="Chinwalla A."/>
            <person name="Delehaunty K."/>
            <person name="Dinkelacker I."/>
            <person name="Fulton L."/>
            <person name="Fulton R."/>
            <person name="Godfrey J."/>
            <person name="Minx P."/>
            <person name="Mitreva M."/>
            <person name="Roeseler W."/>
            <person name="Tian H."/>
            <person name="Witte H."/>
            <person name="Yang S.P."/>
            <person name="Wilson R.K."/>
            <person name="Sommer R.J."/>
        </authorList>
    </citation>
    <scope>NUCLEOTIDE SEQUENCE [LARGE SCALE GENOMIC DNA]</scope>
    <source>
        <strain evidence="4">PS312</strain>
    </source>
</reference>
<feature type="compositionally biased region" description="Basic and acidic residues" evidence="2">
    <location>
        <begin position="1256"/>
        <end position="1265"/>
    </location>
</feature>
<keyword evidence="1" id="KW-0677">Repeat</keyword>
<dbReference type="Pfam" id="PF00533">
    <property type="entry name" value="BRCT"/>
    <property type="match status" value="3"/>
</dbReference>
<dbReference type="PANTHER" id="PTHR13561">
    <property type="entry name" value="DNA REPLICATION REGULATOR DPB11-RELATED"/>
    <property type="match status" value="1"/>
</dbReference>
<accession>A0A8R1U7D6</accession>
<feature type="compositionally biased region" description="Low complexity" evidence="2">
    <location>
        <begin position="1043"/>
        <end position="1056"/>
    </location>
</feature>
<dbReference type="InterPro" id="IPR036420">
    <property type="entry name" value="BRCT_dom_sf"/>
</dbReference>
<dbReference type="EnsemblMetazoa" id="PPA09751.1">
    <property type="protein sequence ID" value="PPA09751.1"/>
    <property type="gene ID" value="WBGene00099305"/>
</dbReference>
<dbReference type="InterPro" id="IPR001357">
    <property type="entry name" value="BRCT_dom"/>
</dbReference>
<proteinExistence type="predicted"/>
<evidence type="ECO:0000313" key="4">
    <source>
        <dbReference type="Proteomes" id="UP000005239"/>
    </source>
</evidence>
<feature type="compositionally biased region" description="Gly residues" evidence="2">
    <location>
        <begin position="1305"/>
        <end position="1315"/>
    </location>
</feature>
<dbReference type="Pfam" id="PF12738">
    <property type="entry name" value="PTCB-BRCT"/>
    <property type="match status" value="1"/>
</dbReference>
<dbReference type="SMART" id="SM00292">
    <property type="entry name" value="BRCT"/>
    <property type="match status" value="6"/>
</dbReference>
<dbReference type="CDD" id="cd17731">
    <property type="entry name" value="BRCT_TopBP1_rpt2_like"/>
    <property type="match status" value="1"/>
</dbReference>